<dbReference type="NCBIfam" id="NF003559">
    <property type="entry name" value="PRK05234.1"/>
    <property type="match status" value="1"/>
</dbReference>
<evidence type="ECO:0000256" key="9">
    <source>
        <dbReference type="RuleBase" id="RU004016"/>
    </source>
</evidence>
<dbReference type="AlphaFoldDB" id="C0D9X7"/>
<dbReference type="GO" id="GO:0009002">
    <property type="term" value="F:serine-type D-Ala-D-Ala carboxypeptidase activity"/>
    <property type="evidence" value="ECO:0007669"/>
    <property type="project" value="InterPro"/>
</dbReference>
<accession>C0D9X7</accession>
<dbReference type="PANTHER" id="PTHR21581">
    <property type="entry name" value="D-ALANYL-D-ALANINE CARBOXYPEPTIDASE"/>
    <property type="match status" value="1"/>
</dbReference>
<evidence type="ECO:0000313" key="14">
    <source>
        <dbReference type="Proteomes" id="UP000004756"/>
    </source>
</evidence>
<dbReference type="Gene3D" id="3.40.50.1380">
    <property type="entry name" value="Methylglyoxal synthase-like domain"/>
    <property type="match status" value="1"/>
</dbReference>
<feature type="active site" evidence="7">
    <location>
        <position position="290"/>
    </location>
</feature>
<keyword evidence="14" id="KW-1185">Reference proteome</keyword>
<gene>
    <name evidence="13" type="ORF">CLOSTASPAR_06077</name>
</gene>
<evidence type="ECO:0000256" key="10">
    <source>
        <dbReference type="SAM" id="MobiDB-lite"/>
    </source>
</evidence>
<evidence type="ECO:0000256" key="1">
    <source>
        <dbReference type="ARBA" id="ARBA00007164"/>
    </source>
</evidence>
<dbReference type="InterPro" id="IPR012338">
    <property type="entry name" value="Beta-lactam/transpept-like"/>
</dbReference>
<name>C0D9X7_9FIRM</name>
<comment type="similarity">
    <text evidence="1 9">Belongs to the peptidase S11 family.</text>
</comment>
<dbReference type="Pfam" id="PF00768">
    <property type="entry name" value="Peptidase_S11"/>
    <property type="match status" value="1"/>
</dbReference>
<dbReference type="PANTHER" id="PTHR21581:SF33">
    <property type="entry name" value="D-ALANYL-D-ALANINE CARBOXYPEPTIDASE DACB"/>
    <property type="match status" value="1"/>
</dbReference>
<feature type="domain" description="MGS-like" evidence="12">
    <location>
        <begin position="27"/>
        <end position="90"/>
    </location>
</feature>
<dbReference type="InterPro" id="IPR018044">
    <property type="entry name" value="Peptidase_S11"/>
</dbReference>
<sequence>MNVGLVAHDSKKKLMQNFCIAYRGILNKHELYATGTTGRLIEEVANLNIHKYLAGHLGGMQQMAAQIEHNEMDLVIFLPGSLHPQDPRAGCQQRDPPVRQLQHSPGLQSGHCGAADQGSGPRRSGVERGLQIMRSKLLGTGAALFLAVSLAGCSAGLSGSYSLEERMPVLSAPTVLSEEELFAPAFARDLCVVGDEQSYADDSVTSEAAAVFDLDDCSTIYSKNAFERLYPASTTKVMTALVAIKYGNLADEVTVTEDAVITEAGATLAGIKPGDKLTMEQLLYGLMLPSGNDAGAAIAVHMAGSIEKFADMMNEEARRLGATGTHFMNPHGLNDPNHYTTAYDLYLIFNEALKQPMFRKITGSTAYTANYRGADGKTVSKTWKGGNWFMTGERKTPDGLTVFGGKTGTTKAAGYCLVMASRDDEDRGYISVVMKADSRPGLYDNMTNIISKIVK</sequence>
<evidence type="ECO:0000256" key="5">
    <source>
        <dbReference type="ARBA" id="ARBA00022984"/>
    </source>
</evidence>
<dbReference type="InterPro" id="IPR036914">
    <property type="entry name" value="MGS-like_dom_sf"/>
</dbReference>
<dbReference type="GO" id="GO:0006508">
    <property type="term" value="P:proteolysis"/>
    <property type="evidence" value="ECO:0007669"/>
    <property type="project" value="InterPro"/>
</dbReference>
<proteinExistence type="inferred from homology"/>
<evidence type="ECO:0000256" key="3">
    <source>
        <dbReference type="ARBA" id="ARBA00022801"/>
    </source>
</evidence>
<dbReference type="SUPFAM" id="SSF56601">
    <property type="entry name" value="beta-lactamase/transpeptidase-like"/>
    <property type="match status" value="1"/>
</dbReference>
<keyword evidence="5" id="KW-0573">Peptidoglycan synthesis</keyword>
<feature type="binding site" evidence="8">
    <location>
        <position position="406"/>
    </location>
    <ligand>
        <name>substrate</name>
    </ligand>
</feature>
<reference evidence="13 14" key="2">
    <citation type="submission" date="2009-02" db="EMBL/GenBank/DDBJ databases">
        <title>Draft genome sequence of Clostridium asparagiforme (DSM 15981).</title>
        <authorList>
            <person name="Sudarsanam P."/>
            <person name="Ley R."/>
            <person name="Guruge J."/>
            <person name="Turnbaugh P.J."/>
            <person name="Mahowald M."/>
            <person name="Liep D."/>
            <person name="Gordon J."/>
        </authorList>
    </citation>
    <scope>NUCLEOTIDE SEQUENCE [LARGE SCALE GENOMIC DNA]</scope>
    <source>
        <strain evidence="13 14">DSM 15981</strain>
    </source>
</reference>
<dbReference type="HOGENOM" id="CLU_027070_2_2_9"/>
<evidence type="ECO:0000313" key="13">
    <source>
        <dbReference type="EMBL" id="EEG51875.1"/>
    </source>
</evidence>
<dbReference type="InterPro" id="IPR011607">
    <property type="entry name" value="MGS-like_dom"/>
</dbReference>
<keyword evidence="2" id="KW-0732">Signal</keyword>
<keyword evidence="6" id="KW-0961">Cell wall biogenesis/degradation</keyword>
<organism evidence="13 14">
    <name type="scientific">[Clostridium] asparagiforme DSM 15981</name>
    <dbReference type="NCBI Taxonomy" id="518636"/>
    <lineage>
        <taxon>Bacteria</taxon>
        <taxon>Bacillati</taxon>
        <taxon>Bacillota</taxon>
        <taxon>Clostridia</taxon>
        <taxon>Lachnospirales</taxon>
        <taxon>Lachnospiraceae</taxon>
        <taxon>Enterocloster</taxon>
    </lineage>
</organism>
<evidence type="ECO:0000259" key="12">
    <source>
        <dbReference type="Pfam" id="PF02142"/>
    </source>
</evidence>
<dbReference type="Proteomes" id="UP000004756">
    <property type="component" value="Unassembled WGS sequence"/>
</dbReference>
<dbReference type="GO" id="GO:0071555">
    <property type="term" value="P:cell wall organization"/>
    <property type="evidence" value="ECO:0007669"/>
    <property type="project" value="UniProtKB-KW"/>
</dbReference>
<protein>
    <submittedName>
        <fullName evidence="13">Putative methylglyoxal synthase</fullName>
    </submittedName>
</protein>
<keyword evidence="3" id="KW-0378">Hydrolase</keyword>
<evidence type="ECO:0000256" key="2">
    <source>
        <dbReference type="ARBA" id="ARBA00022729"/>
    </source>
</evidence>
<evidence type="ECO:0000259" key="11">
    <source>
        <dbReference type="Pfam" id="PF00768"/>
    </source>
</evidence>
<reference evidence="13 14" key="1">
    <citation type="submission" date="2009-01" db="EMBL/GenBank/DDBJ databases">
        <authorList>
            <person name="Fulton L."/>
            <person name="Clifton S."/>
            <person name="Fulton B."/>
            <person name="Xu J."/>
            <person name="Minx P."/>
            <person name="Pepin K.H."/>
            <person name="Johnson M."/>
            <person name="Bhonagiri V."/>
            <person name="Nash W.E."/>
            <person name="Mardis E.R."/>
            <person name="Wilson R.K."/>
        </authorList>
    </citation>
    <scope>NUCLEOTIDE SEQUENCE [LARGE SCALE GENOMIC DNA]</scope>
    <source>
        <strain evidence="13 14">DSM 15981</strain>
    </source>
</reference>
<dbReference type="Gene3D" id="3.40.710.10">
    <property type="entry name" value="DD-peptidase/beta-lactamase superfamily"/>
    <property type="match status" value="1"/>
</dbReference>
<dbReference type="GO" id="GO:0008360">
    <property type="term" value="P:regulation of cell shape"/>
    <property type="evidence" value="ECO:0007669"/>
    <property type="project" value="UniProtKB-KW"/>
</dbReference>
<keyword evidence="4" id="KW-0133">Cell shape</keyword>
<evidence type="ECO:0000256" key="6">
    <source>
        <dbReference type="ARBA" id="ARBA00023316"/>
    </source>
</evidence>
<feature type="active site" description="Proton acceptor" evidence="7">
    <location>
        <position position="236"/>
    </location>
</feature>
<evidence type="ECO:0000256" key="4">
    <source>
        <dbReference type="ARBA" id="ARBA00022960"/>
    </source>
</evidence>
<evidence type="ECO:0000256" key="8">
    <source>
        <dbReference type="PIRSR" id="PIRSR618044-2"/>
    </source>
</evidence>
<feature type="region of interest" description="Disordered" evidence="10">
    <location>
        <begin position="85"/>
        <end position="126"/>
    </location>
</feature>
<feature type="active site" description="Acyl-ester intermediate" evidence="7">
    <location>
        <position position="233"/>
    </location>
</feature>
<evidence type="ECO:0000256" key="7">
    <source>
        <dbReference type="PIRSR" id="PIRSR618044-1"/>
    </source>
</evidence>
<dbReference type="GO" id="GO:0009252">
    <property type="term" value="P:peptidoglycan biosynthetic process"/>
    <property type="evidence" value="ECO:0007669"/>
    <property type="project" value="UniProtKB-KW"/>
</dbReference>
<dbReference type="SUPFAM" id="SSF52335">
    <property type="entry name" value="Methylglyoxal synthase-like"/>
    <property type="match status" value="1"/>
</dbReference>
<comment type="caution">
    <text evidence="13">The sequence shown here is derived from an EMBL/GenBank/DDBJ whole genome shotgun (WGS) entry which is preliminary data.</text>
</comment>
<dbReference type="EMBL" id="ACCJ01000513">
    <property type="protein sequence ID" value="EEG51875.1"/>
    <property type="molecule type" value="Genomic_DNA"/>
</dbReference>
<dbReference type="PRINTS" id="PR00725">
    <property type="entry name" value="DADACBPTASE1"/>
</dbReference>
<dbReference type="Pfam" id="PF02142">
    <property type="entry name" value="MGS"/>
    <property type="match status" value="1"/>
</dbReference>
<dbReference type="InterPro" id="IPR001967">
    <property type="entry name" value="Peptidase_S11_N"/>
</dbReference>
<feature type="domain" description="Peptidase S11 D-alanyl-D-alanine carboxypeptidase A N-terminal" evidence="11">
    <location>
        <begin position="199"/>
        <end position="437"/>
    </location>
</feature>